<feature type="chain" id="PRO_5012724855" description="Peptidase S9 prolyl oligopeptidase catalytic domain-containing protein" evidence="2">
    <location>
        <begin position="24"/>
        <end position="887"/>
    </location>
</feature>
<dbReference type="Pfam" id="PF00326">
    <property type="entry name" value="Peptidase_S9"/>
    <property type="match status" value="1"/>
</dbReference>
<dbReference type="STRING" id="1036611.A0A1L9Q2U9"/>
<dbReference type="AlphaFoldDB" id="A0A1L9Q2U9"/>
<dbReference type="InterPro" id="IPR001375">
    <property type="entry name" value="Peptidase_S9_cat"/>
</dbReference>
<dbReference type="InterPro" id="IPR050955">
    <property type="entry name" value="Plant_Biomass_Hydrol_Est"/>
</dbReference>
<dbReference type="Proteomes" id="UP000184073">
    <property type="component" value="Unassembled WGS sequence"/>
</dbReference>
<dbReference type="GeneID" id="63723410"/>
<keyword evidence="5" id="KW-1185">Reference proteome</keyword>
<feature type="domain" description="Peptidase S9 prolyl oligopeptidase catalytic" evidence="3">
    <location>
        <begin position="388"/>
        <end position="550"/>
    </location>
</feature>
<accession>A0A1L9Q2U9</accession>
<evidence type="ECO:0000256" key="1">
    <source>
        <dbReference type="ARBA" id="ARBA00022729"/>
    </source>
</evidence>
<dbReference type="EMBL" id="KV878138">
    <property type="protein sequence ID" value="OJJ08095.1"/>
    <property type="molecule type" value="Genomic_DNA"/>
</dbReference>
<dbReference type="SUPFAM" id="SSF53474">
    <property type="entry name" value="alpha/beta-Hydrolases"/>
    <property type="match status" value="1"/>
</dbReference>
<dbReference type="InterPro" id="IPR029058">
    <property type="entry name" value="AB_hydrolase_fold"/>
</dbReference>
<dbReference type="GO" id="GO:0008236">
    <property type="term" value="F:serine-type peptidase activity"/>
    <property type="evidence" value="ECO:0007669"/>
    <property type="project" value="InterPro"/>
</dbReference>
<name>A0A1L9Q2U9_ASPVE</name>
<dbReference type="OrthoDB" id="449091at2759"/>
<dbReference type="RefSeq" id="XP_040673857.1">
    <property type="nucleotide sequence ID" value="XM_040807899.1"/>
</dbReference>
<feature type="signal peptide" evidence="2">
    <location>
        <begin position="1"/>
        <end position="23"/>
    </location>
</feature>
<evidence type="ECO:0000313" key="5">
    <source>
        <dbReference type="Proteomes" id="UP000184073"/>
    </source>
</evidence>
<gene>
    <name evidence="4" type="ORF">ASPVEDRAFT_143234</name>
</gene>
<reference evidence="5" key="1">
    <citation type="journal article" date="2017" name="Genome Biol.">
        <title>Comparative genomics reveals high biological diversity and specific adaptations in the industrially and medically important fungal genus Aspergillus.</title>
        <authorList>
            <person name="de Vries R.P."/>
            <person name="Riley R."/>
            <person name="Wiebenga A."/>
            <person name="Aguilar-Osorio G."/>
            <person name="Amillis S."/>
            <person name="Uchima C.A."/>
            <person name="Anderluh G."/>
            <person name="Asadollahi M."/>
            <person name="Askin M."/>
            <person name="Barry K."/>
            <person name="Battaglia E."/>
            <person name="Bayram O."/>
            <person name="Benocci T."/>
            <person name="Braus-Stromeyer S.A."/>
            <person name="Caldana C."/>
            <person name="Canovas D."/>
            <person name="Cerqueira G.C."/>
            <person name="Chen F."/>
            <person name="Chen W."/>
            <person name="Choi C."/>
            <person name="Clum A."/>
            <person name="Dos Santos R.A."/>
            <person name="Damasio A.R."/>
            <person name="Diallinas G."/>
            <person name="Emri T."/>
            <person name="Fekete E."/>
            <person name="Flipphi M."/>
            <person name="Freyberg S."/>
            <person name="Gallo A."/>
            <person name="Gournas C."/>
            <person name="Habgood R."/>
            <person name="Hainaut M."/>
            <person name="Harispe M.L."/>
            <person name="Henrissat B."/>
            <person name="Hilden K.S."/>
            <person name="Hope R."/>
            <person name="Hossain A."/>
            <person name="Karabika E."/>
            <person name="Karaffa L."/>
            <person name="Karanyi Z."/>
            <person name="Krasevec N."/>
            <person name="Kuo A."/>
            <person name="Kusch H."/>
            <person name="LaButti K."/>
            <person name="Lagendijk E.L."/>
            <person name="Lapidus A."/>
            <person name="Levasseur A."/>
            <person name="Lindquist E."/>
            <person name="Lipzen A."/>
            <person name="Logrieco A.F."/>
            <person name="MacCabe A."/>
            <person name="Maekelae M.R."/>
            <person name="Malavazi I."/>
            <person name="Melin P."/>
            <person name="Meyer V."/>
            <person name="Mielnichuk N."/>
            <person name="Miskei M."/>
            <person name="Molnar A.P."/>
            <person name="Mule G."/>
            <person name="Ngan C.Y."/>
            <person name="Orejas M."/>
            <person name="Orosz E."/>
            <person name="Ouedraogo J.P."/>
            <person name="Overkamp K.M."/>
            <person name="Park H.-S."/>
            <person name="Perrone G."/>
            <person name="Piumi F."/>
            <person name="Punt P.J."/>
            <person name="Ram A.F."/>
            <person name="Ramon A."/>
            <person name="Rauscher S."/>
            <person name="Record E."/>
            <person name="Riano-Pachon D.M."/>
            <person name="Robert V."/>
            <person name="Roehrig J."/>
            <person name="Ruller R."/>
            <person name="Salamov A."/>
            <person name="Salih N.S."/>
            <person name="Samson R.A."/>
            <person name="Sandor E."/>
            <person name="Sanguinetti M."/>
            <person name="Schuetze T."/>
            <person name="Sepcic K."/>
            <person name="Shelest E."/>
            <person name="Sherlock G."/>
            <person name="Sophianopoulou V."/>
            <person name="Squina F.M."/>
            <person name="Sun H."/>
            <person name="Susca A."/>
            <person name="Todd R.B."/>
            <person name="Tsang A."/>
            <person name="Unkles S.E."/>
            <person name="van de Wiele N."/>
            <person name="van Rossen-Uffink D."/>
            <person name="Oliveira J.V."/>
            <person name="Vesth T.C."/>
            <person name="Visser J."/>
            <person name="Yu J.-H."/>
            <person name="Zhou M."/>
            <person name="Andersen M.R."/>
            <person name="Archer D.B."/>
            <person name="Baker S.E."/>
            <person name="Benoit I."/>
            <person name="Brakhage A.A."/>
            <person name="Braus G.H."/>
            <person name="Fischer R."/>
            <person name="Frisvad J.C."/>
            <person name="Goldman G.H."/>
            <person name="Houbraken J."/>
            <person name="Oakley B."/>
            <person name="Pocsi I."/>
            <person name="Scazzocchio C."/>
            <person name="Seiboth B."/>
            <person name="vanKuyk P.A."/>
            <person name="Wortman J."/>
            <person name="Dyer P.S."/>
            <person name="Grigoriev I.V."/>
        </authorList>
    </citation>
    <scope>NUCLEOTIDE SEQUENCE [LARGE SCALE GENOMIC DNA]</scope>
    <source>
        <strain evidence="5">CBS 583.65</strain>
    </source>
</reference>
<sequence>MYYSSAYFTKILVHVVLFRRALCSGWSLEPQFHAPQYPLGEISSNVYFSEKWQVLGPFQCGTREAIWGTDPLEYWGGFTNLSFDEEVGYNSPLATGGIVRWDWVRANVTNPLPGQSRAELVVDFPQTNWKSLQSVYGWSALQYQAWVRGYINLPGSNYQAVGIFTDGILDFLIDGRRYFGGDFYSYRRAPLILGLSPGEHVIELRLIRDVRALGGQGDPTISVVLEAKLRYGLLTIDERSLLVPETTDWHFGMNAPLPLAPYQTRPLPFRFMGRSPLSAKLLVDIRYRVVQGGETWVQSFIIKFINKSFSEPQRLTYIHPAGIVSYAILRPPPLDSPCLLNKTTISLPVVIGLHGAGLEANSAQIRRMLDPAYGICAWMLFPSGVTSWSGDDWHTWGAADIKAAIRAVPDWIGAVGWSGPGFSADDWIALGHSNGGQGVWFLVTHHPDNIIAAAPVSGYTSIENYVPYNMWRDSEPLISAVLHQSRASFKHELLVANAAGIPILQQHGLNDTNVPVYHSRLMHQLLEETGWPSGYVELPHEGHWYDGVMATAPLLKFYNDSLQPMPERTPMEYTMYIPSSGDMASKGGIYVDQLQSPDMFGRLRVKKDSYSGVWHIQTQNIHRFHLTAKICWAEEDSLILVVDDMDIHFEVDQFQCESTWYVKTNNGWISSKKNDWRSISQRYGRQMGAMDAIMRTNGIFTINVCSMGVEETALQISRNLLQYFAADSHISRQCSLLNTTFPGNVITVSLGNELPNSLLQSYPIYIADDHIALYRGRFPVPDSLHRSINFETRGRYQKYTLNREPSMGALFLRPMGNESLELVVWGEDMNGLEQAARLVPTLTGAGQPEFLILGGSCRWKGHAGLYAAGHFDRFWQISMGSYIANGT</sequence>
<dbReference type="PANTHER" id="PTHR43037:SF4">
    <property type="entry name" value="PEPTIDASE S9 PROLYL OLIGOPEPTIDASE CATALYTIC DOMAIN-CONTAINING PROTEIN"/>
    <property type="match status" value="1"/>
</dbReference>
<evidence type="ECO:0000256" key="2">
    <source>
        <dbReference type="SAM" id="SignalP"/>
    </source>
</evidence>
<proteinExistence type="predicted"/>
<dbReference type="Gene3D" id="3.40.50.1820">
    <property type="entry name" value="alpha/beta hydrolase"/>
    <property type="match status" value="1"/>
</dbReference>
<dbReference type="GO" id="GO:0006508">
    <property type="term" value="P:proteolysis"/>
    <property type="evidence" value="ECO:0007669"/>
    <property type="project" value="InterPro"/>
</dbReference>
<organism evidence="4 5">
    <name type="scientific">Aspergillus versicolor CBS 583.65</name>
    <dbReference type="NCBI Taxonomy" id="1036611"/>
    <lineage>
        <taxon>Eukaryota</taxon>
        <taxon>Fungi</taxon>
        <taxon>Dikarya</taxon>
        <taxon>Ascomycota</taxon>
        <taxon>Pezizomycotina</taxon>
        <taxon>Eurotiomycetes</taxon>
        <taxon>Eurotiomycetidae</taxon>
        <taxon>Eurotiales</taxon>
        <taxon>Aspergillaceae</taxon>
        <taxon>Aspergillus</taxon>
        <taxon>Aspergillus subgen. Nidulantes</taxon>
    </lineage>
</organism>
<evidence type="ECO:0000259" key="3">
    <source>
        <dbReference type="Pfam" id="PF00326"/>
    </source>
</evidence>
<protein>
    <recommendedName>
        <fullName evidence="3">Peptidase S9 prolyl oligopeptidase catalytic domain-containing protein</fullName>
    </recommendedName>
</protein>
<evidence type="ECO:0000313" key="4">
    <source>
        <dbReference type="EMBL" id="OJJ08095.1"/>
    </source>
</evidence>
<dbReference type="VEuPathDB" id="FungiDB:ASPVEDRAFT_143234"/>
<dbReference type="PANTHER" id="PTHR43037">
    <property type="entry name" value="UNNAMED PRODUCT-RELATED"/>
    <property type="match status" value="1"/>
</dbReference>
<keyword evidence="1 2" id="KW-0732">Signal</keyword>